<proteinExistence type="predicted"/>
<evidence type="ECO:0000313" key="3">
    <source>
        <dbReference type="Proteomes" id="UP000321306"/>
    </source>
</evidence>
<protein>
    <submittedName>
        <fullName evidence="2">Uncharacterized protein</fullName>
    </submittedName>
</protein>
<dbReference type="AlphaFoldDB" id="A0A511MZ88"/>
<organism evidence="2 3">
    <name type="scientific">Deinococcus cellulosilyticus (strain DSM 18568 / NBRC 106333 / KACC 11606 / 5516J-15)</name>
    <dbReference type="NCBI Taxonomy" id="1223518"/>
    <lineage>
        <taxon>Bacteria</taxon>
        <taxon>Thermotogati</taxon>
        <taxon>Deinococcota</taxon>
        <taxon>Deinococci</taxon>
        <taxon>Deinococcales</taxon>
        <taxon>Deinococcaceae</taxon>
        <taxon>Deinococcus</taxon>
    </lineage>
</organism>
<feature type="region of interest" description="Disordered" evidence="1">
    <location>
        <begin position="38"/>
        <end position="63"/>
    </location>
</feature>
<accession>A0A511MZ88</accession>
<name>A0A511MZ88_DEIC1</name>
<evidence type="ECO:0000256" key="1">
    <source>
        <dbReference type="SAM" id="MobiDB-lite"/>
    </source>
</evidence>
<dbReference type="Proteomes" id="UP000321306">
    <property type="component" value="Unassembled WGS sequence"/>
</dbReference>
<sequence>MGVEGHVTELFLDDVFQVSAHASLYAGRLSPGTEECLTASEQPEVESNKNALCSAERVPEEEV</sequence>
<comment type="caution">
    <text evidence="2">The sequence shown here is derived from an EMBL/GenBank/DDBJ whole genome shotgun (WGS) entry which is preliminary data.</text>
</comment>
<reference evidence="2 3" key="1">
    <citation type="submission" date="2019-07" db="EMBL/GenBank/DDBJ databases">
        <title>Whole genome shotgun sequence of Deinococcus cellulosilyticus NBRC 106333.</title>
        <authorList>
            <person name="Hosoyama A."/>
            <person name="Uohara A."/>
            <person name="Ohji S."/>
            <person name="Ichikawa N."/>
        </authorList>
    </citation>
    <scope>NUCLEOTIDE SEQUENCE [LARGE SCALE GENOMIC DNA]</scope>
    <source>
        <strain evidence="2 3">NBRC 106333</strain>
    </source>
</reference>
<gene>
    <name evidence="2" type="ORF">DC3_15750</name>
</gene>
<evidence type="ECO:0000313" key="2">
    <source>
        <dbReference type="EMBL" id="GEM45940.1"/>
    </source>
</evidence>
<dbReference type="EMBL" id="BJXB01000005">
    <property type="protein sequence ID" value="GEM45940.1"/>
    <property type="molecule type" value="Genomic_DNA"/>
</dbReference>
<keyword evidence="3" id="KW-1185">Reference proteome</keyword>